<dbReference type="GO" id="GO:0003899">
    <property type="term" value="F:DNA-directed RNA polymerase activity"/>
    <property type="evidence" value="ECO:0007669"/>
    <property type="project" value="UniProtKB-EC"/>
</dbReference>
<proteinExistence type="predicted"/>
<dbReference type="SUPFAM" id="SSF56553">
    <property type="entry name" value="Insert subdomain of RNA polymerase alpha subunit"/>
    <property type="match status" value="1"/>
</dbReference>
<dbReference type="Gene3D" id="2.170.120.12">
    <property type="entry name" value="DNA-directed RNA polymerase, insert domain"/>
    <property type="match status" value="1"/>
</dbReference>
<evidence type="ECO:0000256" key="2">
    <source>
        <dbReference type="ARBA" id="ARBA00023163"/>
    </source>
</evidence>
<keyword evidence="4" id="KW-0934">Plastid</keyword>
<name>A0A3R5U548_9STRA</name>
<geneLocation type="plastid" evidence="4"/>
<organism evidence="4">
    <name type="scientific">Pseudellipsoidion edaphicum</name>
    <dbReference type="NCBI Taxonomy" id="1431838"/>
    <lineage>
        <taxon>Eukaryota</taxon>
        <taxon>Sar</taxon>
        <taxon>Stramenopiles</taxon>
        <taxon>Ochrophyta</taxon>
        <taxon>Eustigmatophyceae</taxon>
        <taxon>Eustigmatales</taxon>
        <taxon>Neomonodaceae</taxon>
        <taxon>Pseudellipsoidion</taxon>
    </lineage>
</organism>
<dbReference type="SUPFAM" id="SSF55257">
    <property type="entry name" value="RBP11-like subunits of RNA polymerase"/>
    <property type="match status" value="1"/>
</dbReference>
<dbReference type="EMBL" id="MK281457">
    <property type="protein sequence ID" value="QAA11942.1"/>
    <property type="molecule type" value="Genomic_DNA"/>
</dbReference>
<keyword evidence="4" id="KW-0808">Transferase</keyword>
<dbReference type="GeneID" id="38948148"/>
<evidence type="ECO:0000259" key="3">
    <source>
        <dbReference type="Pfam" id="PF01193"/>
    </source>
</evidence>
<evidence type="ECO:0000256" key="1">
    <source>
        <dbReference type="ARBA" id="ARBA00022478"/>
    </source>
</evidence>
<dbReference type="Pfam" id="PF01193">
    <property type="entry name" value="RNA_pol_L"/>
    <property type="match status" value="1"/>
</dbReference>
<dbReference type="EC" id="2.7.7.6" evidence="4"/>
<keyword evidence="1" id="KW-0240">DNA-directed RNA polymerase</keyword>
<sequence>MKFEKRKLIIEIEKRAIDKRTGHISFQFQIGPFKKTMGTTIGSALRRTLLSLPKTVTITSGCGKFHDGNCIREDLFELSLNLQKINLKSSFFPYIGTARIKKFGPAIITGKDIQLEDGLEIVNPYQYICSVNEGYEFDILLMVAYPFLNQSLTNGDPSFTFMKSFKDGLKDREKTLFNIVKKKSQSFRKNLEKSTVKSTLLKSMKSNFYFSRDEENDNAETLSEINNPLVIGLSQKLPFDIIMVDPISSAIQSCGFEITQTIKSSVAEYDELIKKGIAETEEFLRFVLISRGTIEPILAIEESIKELKNTLSMIYPIEHLFLSKKNINLAIKNSYQNLENFKIRQKITARYIDQILFKLDISHLNLPIKLELALRRQGFVNIDNLISIPIEFLKKIGLEKNEIKVIQKSLSKLQISNNLNEELIWDLVPTTISKL</sequence>
<dbReference type="InterPro" id="IPR036643">
    <property type="entry name" value="RNApol_insert_sf"/>
</dbReference>
<dbReference type="GO" id="GO:0046983">
    <property type="term" value="F:protein dimerization activity"/>
    <property type="evidence" value="ECO:0007669"/>
    <property type="project" value="InterPro"/>
</dbReference>
<accession>A0A3R5U548</accession>
<dbReference type="InterPro" id="IPR011263">
    <property type="entry name" value="DNA-dir_RNA_pol_RpoA/D/Rpb3"/>
</dbReference>
<evidence type="ECO:0000313" key="4">
    <source>
        <dbReference type="EMBL" id="QAA11942.1"/>
    </source>
</evidence>
<dbReference type="RefSeq" id="YP_009551005.1">
    <property type="nucleotide sequence ID" value="NC_040299.1"/>
</dbReference>
<gene>
    <name evidence="4" type="primary">rpoA</name>
</gene>
<dbReference type="AlphaFoldDB" id="A0A3R5U548"/>
<dbReference type="InterPro" id="IPR036603">
    <property type="entry name" value="RBP11-like"/>
</dbReference>
<reference evidence="4" key="1">
    <citation type="journal article" date="2019" name="Genome Biol. Evol.">
        <title>Plastid Genomes and Proteins Illuminate the Evolution of Eustigmatophyte Algae and Their Bacterial Endosymbionts.</title>
        <authorList>
            <person name="Sevcikova T."/>
            <person name="Yurchenko T."/>
            <person name="Fawley K.P."/>
            <person name="Amaral R."/>
            <person name="Strnad H."/>
            <person name="Santos L.M."/>
            <person name="Fawley M.W."/>
            <person name="Elias M."/>
        </authorList>
    </citation>
    <scope>NUCLEOTIDE SEQUENCE</scope>
    <source>
        <strain evidence="4">CAUP Q 401</strain>
    </source>
</reference>
<keyword evidence="2" id="KW-0804">Transcription</keyword>
<dbReference type="GO" id="GO:0006351">
    <property type="term" value="P:DNA-templated transcription"/>
    <property type="evidence" value="ECO:0007669"/>
    <property type="project" value="InterPro"/>
</dbReference>
<keyword evidence="4" id="KW-0548">Nucleotidyltransferase</keyword>
<dbReference type="Gene3D" id="3.30.1360.10">
    <property type="entry name" value="RNA polymerase, RBP11-like subunit"/>
    <property type="match status" value="1"/>
</dbReference>
<dbReference type="GO" id="GO:0000428">
    <property type="term" value="C:DNA-directed RNA polymerase complex"/>
    <property type="evidence" value="ECO:0007669"/>
    <property type="project" value="UniProtKB-KW"/>
</dbReference>
<feature type="domain" description="DNA-directed RNA polymerase RpoA/D/Rpb3-type" evidence="3">
    <location>
        <begin position="35"/>
        <end position="310"/>
    </location>
</feature>
<protein>
    <submittedName>
        <fullName evidence="4">RNA polymerase subunit alpha</fullName>
        <ecNumber evidence="4">2.7.7.6</ecNumber>
    </submittedName>
</protein>